<feature type="region of interest" description="Disordered" evidence="2">
    <location>
        <begin position="31"/>
        <end position="50"/>
    </location>
</feature>
<feature type="region of interest" description="Disordered" evidence="2">
    <location>
        <begin position="166"/>
        <end position="273"/>
    </location>
</feature>
<evidence type="ECO:0000256" key="2">
    <source>
        <dbReference type="SAM" id="MobiDB-lite"/>
    </source>
</evidence>
<evidence type="ECO:0000313" key="5">
    <source>
        <dbReference type="Proteomes" id="UP000636479"/>
    </source>
</evidence>
<dbReference type="RefSeq" id="XP_037221007.1">
    <property type="nucleotide sequence ID" value="XM_037363086.1"/>
</dbReference>
<dbReference type="EMBL" id="JACAZF010000005">
    <property type="protein sequence ID" value="KAF7304035.1"/>
    <property type="molecule type" value="Genomic_DNA"/>
</dbReference>
<feature type="compositionally biased region" description="Pro residues" evidence="2">
    <location>
        <begin position="36"/>
        <end position="46"/>
    </location>
</feature>
<accession>A0A8H6SS38</accession>
<proteinExistence type="predicted"/>
<protein>
    <recommendedName>
        <fullName evidence="3">K Homology domain-containing protein</fullName>
    </recommendedName>
</protein>
<dbReference type="SMART" id="SM00322">
    <property type="entry name" value="KH"/>
    <property type="match status" value="1"/>
</dbReference>
<feature type="region of interest" description="Disordered" evidence="2">
    <location>
        <begin position="317"/>
        <end position="337"/>
    </location>
</feature>
<organism evidence="4 5">
    <name type="scientific">Mycena indigotica</name>
    <dbReference type="NCBI Taxonomy" id="2126181"/>
    <lineage>
        <taxon>Eukaryota</taxon>
        <taxon>Fungi</taxon>
        <taxon>Dikarya</taxon>
        <taxon>Basidiomycota</taxon>
        <taxon>Agaricomycotina</taxon>
        <taxon>Agaricomycetes</taxon>
        <taxon>Agaricomycetidae</taxon>
        <taxon>Agaricales</taxon>
        <taxon>Marasmiineae</taxon>
        <taxon>Mycenaceae</taxon>
        <taxon>Mycena</taxon>
    </lineage>
</organism>
<dbReference type="AlphaFoldDB" id="A0A8H6SS38"/>
<evidence type="ECO:0000313" key="4">
    <source>
        <dbReference type="EMBL" id="KAF7304035.1"/>
    </source>
</evidence>
<dbReference type="PROSITE" id="PS50084">
    <property type="entry name" value="KH_TYPE_1"/>
    <property type="match status" value="1"/>
</dbReference>
<dbReference type="GeneID" id="59345602"/>
<dbReference type="GO" id="GO:0003723">
    <property type="term" value="F:RNA binding"/>
    <property type="evidence" value="ECO:0007669"/>
    <property type="project" value="UniProtKB-UniRule"/>
</dbReference>
<keyword evidence="5" id="KW-1185">Reference proteome</keyword>
<keyword evidence="1" id="KW-0694">RNA-binding</keyword>
<feature type="compositionally biased region" description="Low complexity" evidence="2">
    <location>
        <begin position="243"/>
        <end position="272"/>
    </location>
</feature>
<evidence type="ECO:0000256" key="1">
    <source>
        <dbReference type="PROSITE-ProRule" id="PRU00117"/>
    </source>
</evidence>
<gene>
    <name evidence="4" type="ORF">MIND_00634800</name>
</gene>
<reference evidence="4" key="1">
    <citation type="submission" date="2020-05" db="EMBL/GenBank/DDBJ databases">
        <title>Mycena genomes resolve the evolution of fungal bioluminescence.</title>
        <authorList>
            <person name="Tsai I.J."/>
        </authorList>
    </citation>
    <scope>NUCLEOTIDE SEQUENCE</scope>
    <source>
        <strain evidence="4">171206Taipei</strain>
    </source>
</reference>
<sequence>MTTPGVSVDLYSYCLLLQSEITRLTDRLDRLEYGTPAPPPAPPSPGPTFHGVWDGSRWVLPTIPAPTPAVIAAAHTSIPLAETFPPTAPDTVTHFSCTLVVPDSAVGHIVGHGGKGLHQAHDTSGAQLRAYSDRAAPGERRVSIRGTDQQISEALIALGKRFMRKRVRAKKQRQPPSAEGPAPPPPAAPVPVPRATKMDDDRAPLHRSSTVIHARSQVPRATTAVRPATHPRASAAGGPAGHSRLSSPLFPSSLPRQPAAATTPPMQAAAPSLPTPQPYPTPFAPSVVMATPSALTSASPTPIGSPMQIDVAHARPRNRQTARRGGVPAQSSRVIGDNLYFPGDPEYEPRAIPAQTASFYPNRANSGSAMAAKATRSRRGGWRMSVAERPAVHRLSLVVQRSVGTPGTGLLGQAVAREPFPMDSAGVRIQRASVDTGS</sequence>
<dbReference type="SUPFAM" id="SSF54791">
    <property type="entry name" value="Eukaryotic type KH-domain (KH-domain type I)"/>
    <property type="match status" value="1"/>
</dbReference>
<dbReference type="Proteomes" id="UP000636479">
    <property type="component" value="Unassembled WGS sequence"/>
</dbReference>
<dbReference type="OrthoDB" id="3056080at2759"/>
<dbReference type="InterPro" id="IPR004087">
    <property type="entry name" value="KH_dom"/>
</dbReference>
<comment type="caution">
    <text evidence="4">The sequence shown here is derived from an EMBL/GenBank/DDBJ whole genome shotgun (WGS) entry which is preliminary data.</text>
</comment>
<dbReference type="InterPro" id="IPR004088">
    <property type="entry name" value="KH_dom_type_1"/>
</dbReference>
<name>A0A8H6SS38_9AGAR</name>
<dbReference type="CDD" id="cd00105">
    <property type="entry name" value="KH-I"/>
    <property type="match status" value="1"/>
</dbReference>
<feature type="domain" description="K Homology" evidence="3">
    <location>
        <begin position="93"/>
        <end position="163"/>
    </location>
</feature>
<feature type="compositionally biased region" description="Pro residues" evidence="2">
    <location>
        <begin position="181"/>
        <end position="192"/>
    </location>
</feature>
<evidence type="ECO:0000259" key="3">
    <source>
        <dbReference type="SMART" id="SM00322"/>
    </source>
</evidence>
<dbReference type="Gene3D" id="3.30.1370.10">
    <property type="entry name" value="K Homology domain, type 1"/>
    <property type="match status" value="1"/>
</dbReference>
<dbReference type="InterPro" id="IPR036612">
    <property type="entry name" value="KH_dom_type_1_sf"/>
</dbReference>
<dbReference type="Pfam" id="PF00013">
    <property type="entry name" value="KH_1"/>
    <property type="match status" value="1"/>
</dbReference>